<keyword evidence="3" id="KW-1185">Reference proteome</keyword>
<comment type="caution">
    <text evidence="2">The sequence shown here is derived from an EMBL/GenBank/DDBJ whole genome shotgun (WGS) entry which is preliminary data.</text>
</comment>
<proteinExistence type="predicted"/>
<dbReference type="Proteomes" id="UP001501414">
    <property type="component" value="Unassembled WGS sequence"/>
</dbReference>
<dbReference type="EMBL" id="BAAAJK010000001">
    <property type="protein sequence ID" value="GAA1379701.1"/>
    <property type="molecule type" value="Genomic_DNA"/>
</dbReference>
<keyword evidence="1" id="KW-0862">Zinc</keyword>
<dbReference type="InterPro" id="IPR003737">
    <property type="entry name" value="GlcNAc_PI_deacetylase-related"/>
</dbReference>
<dbReference type="InterPro" id="IPR024078">
    <property type="entry name" value="LmbE-like_dom_sf"/>
</dbReference>
<organism evidence="2 3">
    <name type="scientific">Pseudonocardia kongjuensis</name>
    <dbReference type="NCBI Taxonomy" id="102227"/>
    <lineage>
        <taxon>Bacteria</taxon>
        <taxon>Bacillati</taxon>
        <taxon>Actinomycetota</taxon>
        <taxon>Actinomycetes</taxon>
        <taxon>Pseudonocardiales</taxon>
        <taxon>Pseudonocardiaceae</taxon>
        <taxon>Pseudonocardia</taxon>
    </lineage>
</organism>
<reference evidence="3" key="1">
    <citation type="journal article" date="2019" name="Int. J. Syst. Evol. Microbiol.">
        <title>The Global Catalogue of Microorganisms (GCM) 10K type strain sequencing project: providing services to taxonomists for standard genome sequencing and annotation.</title>
        <authorList>
            <consortium name="The Broad Institute Genomics Platform"/>
            <consortium name="The Broad Institute Genome Sequencing Center for Infectious Disease"/>
            <person name="Wu L."/>
            <person name="Ma J."/>
        </authorList>
    </citation>
    <scope>NUCLEOTIDE SEQUENCE [LARGE SCALE GENOMIC DNA]</scope>
    <source>
        <strain evidence="3">JCM 11896</strain>
    </source>
</reference>
<gene>
    <name evidence="2" type="ORF">GCM10009613_02760</name>
</gene>
<evidence type="ECO:0000256" key="1">
    <source>
        <dbReference type="ARBA" id="ARBA00022833"/>
    </source>
</evidence>
<dbReference type="PANTHER" id="PTHR12993">
    <property type="entry name" value="N-ACETYLGLUCOSAMINYL-PHOSPHATIDYLINOSITOL DE-N-ACETYLASE-RELATED"/>
    <property type="match status" value="1"/>
</dbReference>
<evidence type="ECO:0000313" key="2">
    <source>
        <dbReference type="EMBL" id="GAA1379701.1"/>
    </source>
</evidence>
<name>A0ABP4I7S1_9PSEU</name>
<dbReference type="Pfam" id="PF02585">
    <property type="entry name" value="PIG-L"/>
    <property type="match status" value="1"/>
</dbReference>
<dbReference type="Gene3D" id="3.40.50.10320">
    <property type="entry name" value="LmbE-like"/>
    <property type="match status" value="1"/>
</dbReference>
<dbReference type="SUPFAM" id="SSF102588">
    <property type="entry name" value="LmbE-like"/>
    <property type="match status" value="1"/>
</dbReference>
<sequence>MTDDEHSRIERALVIAAHPDDIDFSCAGTVAVWTDAGVAVTYCLVTDGDAGGFDPAVPRSEIGGIRQAEQRAAAAVAGVEDLIFLGHPDGRLTVTLELRRDLARVIRQVRPDRVVVPSPVRDLDSMYGSHPDHTATGEAALCAVYPDARNPWAHPELAEAGFAAHTVAEVWVTGGAPGAPDTARHVDITGTFDRKIAALRAHRSQTAHMTDLDGLIRDWARSRAKLAGLPDGRLAESFRALDTR</sequence>
<dbReference type="PANTHER" id="PTHR12993:SF28">
    <property type="entry name" value="LMBE FAMILY PROTEIN"/>
    <property type="match status" value="1"/>
</dbReference>
<dbReference type="RefSeq" id="WP_344017676.1">
    <property type="nucleotide sequence ID" value="NZ_BAAAJK010000001.1"/>
</dbReference>
<accession>A0ABP4I7S1</accession>
<protein>
    <submittedName>
        <fullName evidence="2">PIG-L family deacetylase</fullName>
    </submittedName>
</protein>
<evidence type="ECO:0000313" key="3">
    <source>
        <dbReference type="Proteomes" id="UP001501414"/>
    </source>
</evidence>